<accession>A0A1I3AFN8</accession>
<keyword evidence="3" id="KW-1185">Reference proteome</keyword>
<evidence type="ECO:0000313" key="3">
    <source>
        <dbReference type="Proteomes" id="UP000199666"/>
    </source>
</evidence>
<evidence type="ECO:0000259" key="1">
    <source>
        <dbReference type="Pfam" id="PF05713"/>
    </source>
</evidence>
<organism evidence="2 3">
    <name type="scientific">Pedobacter insulae</name>
    <dbReference type="NCBI Taxonomy" id="414048"/>
    <lineage>
        <taxon>Bacteria</taxon>
        <taxon>Pseudomonadati</taxon>
        <taxon>Bacteroidota</taxon>
        <taxon>Sphingobacteriia</taxon>
        <taxon>Sphingobacteriales</taxon>
        <taxon>Sphingobacteriaceae</taxon>
        <taxon>Pedobacter</taxon>
    </lineage>
</organism>
<dbReference type="AlphaFoldDB" id="A0A1I3AFN8"/>
<proteinExistence type="predicted"/>
<protein>
    <submittedName>
        <fullName evidence="2">Mobilisation protein (MobC)</fullName>
    </submittedName>
</protein>
<dbReference type="EMBL" id="FOPP01000014">
    <property type="protein sequence ID" value="SFH48828.1"/>
    <property type="molecule type" value="Genomic_DNA"/>
</dbReference>
<dbReference type="InterPro" id="IPR008687">
    <property type="entry name" value="MobC"/>
</dbReference>
<name>A0A1I3AFN8_9SPHI</name>
<evidence type="ECO:0000313" key="2">
    <source>
        <dbReference type="EMBL" id="SFH48828.1"/>
    </source>
</evidence>
<dbReference type="Proteomes" id="UP000199666">
    <property type="component" value="Unassembled WGS sequence"/>
</dbReference>
<feature type="domain" description="Bacterial mobilisation" evidence="1">
    <location>
        <begin position="94"/>
        <end position="115"/>
    </location>
</feature>
<sequence>MSSFRILKNSQLVFLYKYSNVMSRNFGGRPKILIGKRDKRIEIRLTEEEFYILLRLENETKLSRSLLFVNRILHQQDFFITNDVVKELSSVGQEIGRIGVNINQMAKHCNTVIKSQSLNSKITEEFNKLMREFLSEEKEINKLFRHMYRTMAKPKGTRAVIQERNP</sequence>
<dbReference type="OrthoDB" id="681025at2"/>
<reference evidence="2 3" key="1">
    <citation type="submission" date="2016-10" db="EMBL/GenBank/DDBJ databases">
        <authorList>
            <person name="de Groot N.N."/>
        </authorList>
    </citation>
    <scope>NUCLEOTIDE SEQUENCE [LARGE SCALE GENOMIC DNA]</scope>
    <source>
        <strain evidence="2 3">DSM 18684</strain>
    </source>
</reference>
<gene>
    <name evidence="2" type="ORF">SAMN04489864_11473</name>
</gene>
<dbReference type="Pfam" id="PF05713">
    <property type="entry name" value="MobC"/>
    <property type="match status" value="1"/>
</dbReference>